<organism evidence="8 9">
    <name type="scientific">Lentinus brumalis</name>
    <dbReference type="NCBI Taxonomy" id="2498619"/>
    <lineage>
        <taxon>Eukaryota</taxon>
        <taxon>Fungi</taxon>
        <taxon>Dikarya</taxon>
        <taxon>Basidiomycota</taxon>
        <taxon>Agaricomycotina</taxon>
        <taxon>Agaricomycetes</taxon>
        <taxon>Polyporales</taxon>
        <taxon>Polyporaceae</taxon>
        <taxon>Lentinus</taxon>
    </lineage>
</organism>
<dbReference type="OrthoDB" id="10251155at2759"/>
<dbReference type="AlphaFoldDB" id="A0A371CQE2"/>
<keyword evidence="9" id="KW-1185">Reference proteome</keyword>
<proteinExistence type="inferred from homology"/>
<evidence type="ECO:0000313" key="9">
    <source>
        <dbReference type="Proteomes" id="UP000256964"/>
    </source>
</evidence>
<sequence>MRVEEGFQPVPFVEGNPYTTDPALPGLLKRILPAHVFHDVSQDMERFGGEVLTTMRNMCKLATPPQLIQYDSWGRRVDELRTSEGWRGLKDIFVREGLVAIPYERKYQEHSRPYAFAKLFIAAADSEVTDCPMSMTDGVARVIELIGSPALKQDVFRRLTSRDPTDAYTAGQWMTERPGGSDVSRTETTATEVQGADASPYGAPYKIDGFKWFSSATDSDVALALARTGRPEDGSRGLSLFLIPVRLPLVRPPGSPRPSALTNNIFIHRLKNKFGTKIVPTAELSIQGAEAYLLGQPNQGVKLITPVLNITRTHSAVGSVAYLRKCLAIATAHSKGRAIKGGKQLLKDTPLHVAELAKLHVLYRALVHFVFGAVVLLGKTECGVATENESLRLRLLTPAIKAFAAEKCATAMEDCMSCLGGEGYMEENGISKLIPDGLVEKIWEGTVNVLSLDLVRATEKSPALSAFITWAQDILNSCPDSLAQSLGGPLAALRIALDVLADAYKAPMHPLLPRPALLLFAHMTSSLNLLEHAIWAVSTGQPDSATDVEVFRRWALEGGLDVALENVRRVKNASADRVQSDAKIVYGTADPKVTARL</sequence>
<dbReference type="GO" id="GO:0003995">
    <property type="term" value="F:acyl-CoA dehydrogenase activity"/>
    <property type="evidence" value="ECO:0007669"/>
    <property type="project" value="TreeGrafter"/>
</dbReference>
<evidence type="ECO:0000259" key="7">
    <source>
        <dbReference type="Pfam" id="PF18158"/>
    </source>
</evidence>
<feature type="domain" description="Acyl-CoA dehydrogenase/oxidase C-terminal" evidence="5">
    <location>
        <begin position="298"/>
        <end position="456"/>
    </location>
</feature>
<dbReference type="InterPro" id="IPR041504">
    <property type="entry name" value="AidB_N"/>
</dbReference>
<dbReference type="SUPFAM" id="SSF56645">
    <property type="entry name" value="Acyl-CoA dehydrogenase NM domain-like"/>
    <property type="match status" value="1"/>
</dbReference>
<evidence type="ECO:0000259" key="5">
    <source>
        <dbReference type="Pfam" id="PF00441"/>
    </source>
</evidence>
<dbReference type="Gene3D" id="2.40.110.20">
    <property type="match status" value="1"/>
</dbReference>
<keyword evidence="3 4" id="KW-0274">FAD</keyword>
<evidence type="ECO:0000256" key="2">
    <source>
        <dbReference type="ARBA" id="ARBA00022630"/>
    </source>
</evidence>
<dbReference type="Proteomes" id="UP000256964">
    <property type="component" value="Unassembled WGS sequence"/>
</dbReference>
<dbReference type="Pfam" id="PF00441">
    <property type="entry name" value="Acyl-CoA_dh_1"/>
    <property type="match status" value="1"/>
</dbReference>
<feature type="domain" description="Acyl-CoA oxidase/dehydrogenase middle" evidence="6">
    <location>
        <begin position="172"/>
        <end position="287"/>
    </location>
</feature>
<dbReference type="Pfam" id="PF18158">
    <property type="entry name" value="AidB_N"/>
    <property type="match status" value="1"/>
</dbReference>
<comment type="similarity">
    <text evidence="1 4">Belongs to the acyl-CoA dehydrogenase family.</text>
</comment>
<feature type="domain" description="Adaptive response protein AidB N-terminal" evidence="7">
    <location>
        <begin position="8"/>
        <end position="162"/>
    </location>
</feature>
<keyword evidence="4" id="KW-0560">Oxidoreductase</keyword>
<accession>A0A371CQE2</accession>
<evidence type="ECO:0000313" key="8">
    <source>
        <dbReference type="EMBL" id="RDX42513.1"/>
    </source>
</evidence>
<evidence type="ECO:0008006" key="10">
    <source>
        <dbReference type="Google" id="ProtNLM"/>
    </source>
</evidence>
<evidence type="ECO:0000259" key="6">
    <source>
        <dbReference type="Pfam" id="PF02770"/>
    </source>
</evidence>
<dbReference type="InterPro" id="IPR009075">
    <property type="entry name" value="AcylCo_DH/oxidase_C"/>
</dbReference>
<dbReference type="PANTHER" id="PTHR42707">
    <property type="entry name" value="ACYL-COA DEHYDROGENASE"/>
    <property type="match status" value="1"/>
</dbReference>
<dbReference type="PANTHER" id="PTHR42707:SF2">
    <property type="entry name" value="ACD11 DEHYDROGENASE"/>
    <property type="match status" value="1"/>
</dbReference>
<protein>
    <recommendedName>
        <fullName evidence="10">Acyl-CoA dehydrogenase NM domain-like protein</fullName>
    </recommendedName>
</protein>
<dbReference type="InterPro" id="IPR036250">
    <property type="entry name" value="AcylCo_DH-like_C"/>
</dbReference>
<keyword evidence="2 4" id="KW-0285">Flavoprotein</keyword>
<dbReference type="Gene3D" id="1.20.140.10">
    <property type="entry name" value="Butyryl-CoA Dehydrogenase, subunit A, domain 3"/>
    <property type="match status" value="1"/>
</dbReference>
<dbReference type="InterPro" id="IPR052904">
    <property type="entry name" value="Acyl-CoA_dehydrogenase-like"/>
</dbReference>
<evidence type="ECO:0000256" key="4">
    <source>
        <dbReference type="RuleBase" id="RU362125"/>
    </source>
</evidence>
<dbReference type="EMBL" id="KZ857483">
    <property type="protein sequence ID" value="RDX42513.1"/>
    <property type="molecule type" value="Genomic_DNA"/>
</dbReference>
<dbReference type="InterPro" id="IPR006091">
    <property type="entry name" value="Acyl-CoA_Oxase/DH_mid-dom"/>
</dbReference>
<dbReference type="Pfam" id="PF02770">
    <property type="entry name" value="Acyl-CoA_dh_M"/>
    <property type="match status" value="1"/>
</dbReference>
<dbReference type="SUPFAM" id="SSF47203">
    <property type="entry name" value="Acyl-CoA dehydrogenase C-terminal domain-like"/>
    <property type="match status" value="1"/>
</dbReference>
<dbReference type="STRING" id="139420.A0A371CQE2"/>
<evidence type="ECO:0000256" key="1">
    <source>
        <dbReference type="ARBA" id="ARBA00009347"/>
    </source>
</evidence>
<evidence type="ECO:0000256" key="3">
    <source>
        <dbReference type="ARBA" id="ARBA00022827"/>
    </source>
</evidence>
<gene>
    <name evidence="8" type="ORF">OH76DRAFT_1448334</name>
</gene>
<reference evidence="8 9" key="1">
    <citation type="journal article" date="2018" name="Biotechnol. Biofuels">
        <title>Integrative visual omics of the white-rot fungus Polyporus brumalis exposes the biotechnological potential of its oxidative enzymes for delignifying raw plant biomass.</title>
        <authorList>
            <person name="Miyauchi S."/>
            <person name="Rancon A."/>
            <person name="Drula E."/>
            <person name="Hage H."/>
            <person name="Chaduli D."/>
            <person name="Favel A."/>
            <person name="Grisel S."/>
            <person name="Henrissat B."/>
            <person name="Herpoel-Gimbert I."/>
            <person name="Ruiz-Duenas F.J."/>
            <person name="Chevret D."/>
            <person name="Hainaut M."/>
            <person name="Lin J."/>
            <person name="Wang M."/>
            <person name="Pangilinan J."/>
            <person name="Lipzen A."/>
            <person name="Lesage-Meessen L."/>
            <person name="Navarro D."/>
            <person name="Riley R."/>
            <person name="Grigoriev I.V."/>
            <person name="Zhou S."/>
            <person name="Raouche S."/>
            <person name="Rosso M.N."/>
        </authorList>
    </citation>
    <scope>NUCLEOTIDE SEQUENCE [LARGE SCALE GENOMIC DNA]</scope>
    <source>
        <strain evidence="8 9">BRFM 1820</strain>
    </source>
</reference>
<dbReference type="InterPro" id="IPR009100">
    <property type="entry name" value="AcylCoA_DH/oxidase_NM_dom_sf"/>
</dbReference>
<comment type="cofactor">
    <cofactor evidence="4">
        <name>FAD</name>
        <dbReference type="ChEBI" id="CHEBI:57692"/>
    </cofactor>
</comment>
<dbReference type="Gene3D" id="6.10.250.600">
    <property type="match status" value="1"/>
</dbReference>
<name>A0A371CQE2_9APHY</name>